<reference evidence="14 15" key="1">
    <citation type="submission" date="2009-02" db="EMBL/GenBank/DDBJ databases">
        <title>Annotation of Streptomyces hygroscopicus strain ATCC 53653.</title>
        <authorList>
            <consortium name="The Broad Institute Genome Sequencing Platform"/>
            <consortium name="Broad Institute Microbial Sequencing Center"/>
            <person name="Fischbach M."/>
            <person name="Godfrey P."/>
            <person name="Ward D."/>
            <person name="Young S."/>
            <person name="Zeng Q."/>
            <person name="Koehrsen M."/>
            <person name="Alvarado L."/>
            <person name="Berlin A.M."/>
            <person name="Bochicchio J."/>
            <person name="Borenstein D."/>
            <person name="Chapman S.B."/>
            <person name="Chen Z."/>
            <person name="Engels R."/>
            <person name="Freedman E."/>
            <person name="Gellesch M."/>
            <person name="Goldberg J."/>
            <person name="Griggs A."/>
            <person name="Gujja S."/>
            <person name="Heilman E.R."/>
            <person name="Heiman D.I."/>
            <person name="Hepburn T.A."/>
            <person name="Howarth C."/>
            <person name="Jen D."/>
            <person name="Larson L."/>
            <person name="Lewis B."/>
            <person name="Mehta T."/>
            <person name="Park D."/>
            <person name="Pearson M."/>
            <person name="Richards J."/>
            <person name="Roberts A."/>
            <person name="Saif S."/>
            <person name="Shea T.D."/>
            <person name="Shenoy N."/>
            <person name="Sisk P."/>
            <person name="Stolte C."/>
            <person name="Sykes S.N."/>
            <person name="Thomson T."/>
            <person name="Walk T."/>
            <person name="White J."/>
            <person name="Yandava C."/>
            <person name="Straight P."/>
            <person name="Clardy J."/>
            <person name="Hung D."/>
            <person name="Kolter R."/>
            <person name="Mekalanos J."/>
            <person name="Walker S."/>
            <person name="Walsh C.T."/>
            <person name="Wieland-Brown L.C."/>
            <person name="Haas B."/>
            <person name="Nusbaum C."/>
            <person name="Birren B."/>
        </authorList>
    </citation>
    <scope>NUCLEOTIDE SEQUENCE [LARGE SCALE GENOMIC DNA]</scope>
    <source>
        <strain evidence="14 15">ATCC 53653</strain>
    </source>
</reference>
<evidence type="ECO:0000256" key="1">
    <source>
        <dbReference type="ARBA" id="ARBA00000085"/>
    </source>
</evidence>
<dbReference type="PROSITE" id="PS50109">
    <property type="entry name" value="HIS_KIN"/>
    <property type="match status" value="1"/>
</dbReference>
<evidence type="ECO:0000313" key="14">
    <source>
        <dbReference type="EMBL" id="EFL24511.1"/>
    </source>
</evidence>
<keyword evidence="10 11" id="KW-0472">Membrane</keyword>
<dbReference type="InterPro" id="IPR050428">
    <property type="entry name" value="TCS_sensor_his_kinase"/>
</dbReference>
<dbReference type="InterPro" id="IPR003594">
    <property type="entry name" value="HATPase_dom"/>
</dbReference>
<dbReference type="SMART" id="SM00387">
    <property type="entry name" value="HATPase_c"/>
    <property type="match status" value="1"/>
</dbReference>
<dbReference type="SMART" id="SM00304">
    <property type="entry name" value="HAMP"/>
    <property type="match status" value="1"/>
</dbReference>
<dbReference type="PANTHER" id="PTHR45436:SF5">
    <property type="entry name" value="SENSOR HISTIDINE KINASE TRCS"/>
    <property type="match status" value="1"/>
</dbReference>
<keyword evidence="15" id="KW-1185">Reference proteome</keyword>
<keyword evidence="7 14" id="KW-0418">Kinase</keyword>
<organism evidence="14 15">
    <name type="scientific">Streptomyces himastatinicus ATCC 53653</name>
    <dbReference type="NCBI Taxonomy" id="457427"/>
    <lineage>
        <taxon>Bacteria</taxon>
        <taxon>Bacillati</taxon>
        <taxon>Actinomycetota</taxon>
        <taxon>Actinomycetes</taxon>
        <taxon>Kitasatosporales</taxon>
        <taxon>Streptomycetaceae</taxon>
        <taxon>Streptomyces</taxon>
        <taxon>Streptomyces violaceusniger group</taxon>
    </lineage>
</organism>
<dbReference type="Gene3D" id="1.10.287.130">
    <property type="match status" value="1"/>
</dbReference>
<evidence type="ECO:0000256" key="9">
    <source>
        <dbReference type="ARBA" id="ARBA00023012"/>
    </source>
</evidence>
<comment type="subcellular location">
    <subcellularLocation>
        <location evidence="2">Cell membrane</location>
    </subcellularLocation>
</comment>
<dbReference type="Pfam" id="PF00512">
    <property type="entry name" value="HisKA"/>
    <property type="match status" value="1"/>
</dbReference>
<dbReference type="Gene3D" id="3.30.565.10">
    <property type="entry name" value="Histidine kinase-like ATPase, C-terminal domain"/>
    <property type="match status" value="1"/>
</dbReference>
<dbReference type="AlphaFoldDB" id="D9WW02"/>
<evidence type="ECO:0000256" key="6">
    <source>
        <dbReference type="ARBA" id="ARBA00022692"/>
    </source>
</evidence>
<comment type="catalytic activity">
    <reaction evidence="1">
        <text>ATP + protein L-histidine = ADP + protein N-phospho-L-histidine.</text>
        <dbReference type="EC" id="2.7.13.3"/>
    </reaction>
</comment>
<dbReference type="InterPro" id="IPR036097">
    <property type="entry name" value="HisK_dim/P_sf"/>
</dbReference>
<dbReference type="Gene3D" id="6.10.340.10">
    <property type="match status" value="1"/>
</dbReference>
<dbReference type="GO" id="GO:0000155">
    <property type="term" value="F:phosphorelay sensor kinase activity"/>
    <property type="evidence" value="ECO:0007669"/>
    <property type="project" value="InterPro"/>
</dbReference>
<feature type="domain" description="HAMP" evidence="13">
    <location>
        <begin position="184"/>
        <end position="237"/>
    </location>
</feature>
<dbReference type="CDD" id="cd06225">
    <property type="entry name" value="HAMP"/>
    <property type="match status" value="1"/>
</dbReference>
<dbReference type="SUPFAM" id="SSF55874">
    <property type="entry name" value="ATPase domain of HSP90 chaperone/DNA topoisomerase II/histidine kinase"/>
    <property type="match status" value="1"/>
</dbReference>
<accession>D9WW02</accession>
<dbReference type="InterPro" id="IPR036890">
    <property type="entry name" value="HATPase_C_sf"/>
</dbReference>
<evidence type="ECO:0000256" key="5">
    <source>
        <dbReference type="ARBA" id="ARBA00022679"/>
    </source>
</evidence>
<dbReference type="GO" id="GO:0005886">
    <property type="term" value="C:plasma membrane"/>
    <property type="evidence" value="ECO:0007669"/>
    <property type="project" value="UniProtKB-SubCell"/>
</dbReference>
<keyword evidence="8 11" id="KW-1133">Transmembrane helix</keyword>
<name>D9WW02_9ACTN</name>
<dbReference type="RefSeq" id="WP_009716317.1">
    <property type="nucleotide sequence ID" value="NZ_GG657754.1"/>
</dbReference>
<evidence type="ECO:0000256" key="4">
    <source>
        <dbReference type="ARBA" id="ARBA00022553"/>
    </source>
</evidence>
<dbReference type="CDD" id="cd00082">
    <property type="entry name" value="HisKA"/>
    <property type="match status" value="1"/>
</dbReference>
<evidence type="ECO:0000256" key="8">
    <source>
        <dbReference type="ARBA" id="ARBA00022989"/>
    </source>
</evidence>
<evidence type="ECO:0000259" key="13">
    <source>
        <dbReference type="PROSITE" id="PS50885"/>
    </source>
</evidence>
<dbReference type="InterPro" id="IPR003660">
    <property type="entry name" value="HAMP_dom"/>
</dbReference>
<dbReference type="CDD" id="cd00075">
    <property type="entry name" value="HATPase"/>
    <property type="match status" value="1"/>
</dbReference>
<feature type="transmembrane region" description="Helical" evidence="11">
    <location>
        <begin position="160"/>
        <end position="187"/>
    </location>
</feature>
<dbReference type="HOGENOM" id="CLU_000445_89_6_11"/>
<dbReference type="Proteomes" id="UP000003963">
    <property type="component" value="Unassembled WGS sequence"/>
</dbReference>
<dbReference type="InterPro" id="IPR004358">
    <property type="entry name" value="Sig_transdc_His_kin-like_C"/>
</dbReference>
<dbReference type="STRING" id="457427.SSOG_04225"/>
<sequence length="462" mass="49392">MTRRLLASYLGLILLVLLGLEIPFGLVYARGELSRFSNDIERDAGMLAEVAEERIEKGDQAELPELAADYAEENGAHVVIVDKTGTVLTDTAGPAGADLSATPDIAAALRNQPTVGTARDTGTGTETRYATMPGSSGTVIRGALRLSRPTTVLDDRVHDIWGTLAAIGLGILAAVALIAVALARWIVRPVHALERATTQLAHGTLTTPPATDIGPPELHHLAASFTHTATRLQHLLRAQRAFAAEASHQLKTPLTALRIRLENFEPHLHPAAHESLDEAIEETERLSRMIQGLLSLARLEDNATTPEPCDLDIVVADRAAIWEPFAAEQQVRIAVTGRSAGRVWAIPGAVEQIIDNLLANALRVSPPATTITLATTHTPRVVELHVVDQGPGMTEAERHRAFDRFWRASDTHHDGTGLGLPIVEQLTRASGGHITLEPARGGGLDAVVRLHPTTTTTAAVSP</sequence>
<evidence type="ECO:0000256" key="2">
    <source>
        <dbReference type="ARBA" id="ARBA00004236"/>
    </source>
</evidence>
<dbReference type="SUPFAM" id="SSF47384">
    <property type="entry name" value="Homodimeric domain of signal transducing histidine kinase"/>
    <property type="match status" value="1"/>
</dbReference>
<evidence type="ECO:0000256" key="11">
    <source>
        <dbReference type="SAM" id="Phobius"/>
    </source>
</evidence>
<dbReference type="EMBL" id="GG657754">
    <property type="protein sequence ID" value="EFL24511.1"/>
    <property type="molecule type" value="Genomic_DNA"/>
</dbReference>
<feature type="domain" description="Histidine kinase" evidence="12">
    <location>
        <begin position="245"/>
        <end position="454"/>
    </location>
</feature>
<dbReference type="Pfam" id="PF00672">
    <property type="entry name" value="HAMP"/>
    <property type="match status" value="1"/>
</dbReference>
<evidence type="ECO:0000256" key="7">
    <source>
        <dbReference type="ARBA" id="ARBA00022777"/>
    </source>
</evidence>
<dbReference type="SUPFAM" id="SSF158472">
    <property type="entry name" value="HAMP domain-like"/>
    <property type="match status" value="1"/>
</dbReference>
<dbReference type="Pfam" id="PF02518">
    <property type="entry name" value="HATPase_c"/>
    <property type="match status" value="1"/>
</dbReference>
<dbReference type="PROSITE" id="PS50885">
    <property type="entry name" value="HAMP"/>
    <property type="match status" value="1"/>
</dbReference>
<keyword evidence="6 11" id="KW-0812">Transmembrane</keyword>
<dbReference type="EC" id="2.7.13.3" evidence="3"/>
<evidence type="ECO:0000256" key="10">
    <source>
        <dbReference type="ARBA" id="ARBA00023136"/>
    </source>
</evidence>
<keyword evidence="4" id="KW-0597">Phosphoprotein</keyword>
<proteinExistence type="predicted"/>
<dbReference type="InterPro" id="IPR003661">
    <property type="entry name" value="HisK_dim/P_dom"/>
</dbReference>
<keyword evidence="9" id="KW-0902">Two-component regulatory system</keyword>
<dbReference type="InterPro" id="IPR005467">
    <property type="entry name" value="His_kinase_dom"/>
</dbReference>
<dbReference type="PRINTS" id="PR00344">
    <property type="entry name" value="BCTRLSENSOR"/>
</dbReference>
<dbReference type="SMART" id="SM00388">
    <property type="entry name" value="HisKA"/>
    <property type="match status" value="1"/>
</dbReference>
<evidence type="ECO:0000256" key="3">
    <source>
        <dbReference type="ARBA" id="ARBA00012438"/>
    </source>
</evidence>
<evidence type="ECO:0000259" key="12">
    <source>
        <dbReference type="PROSITE" id="PS50109"/>
    </source>
</evidence>
<protein>
    <recommendedName>
        <fullName evidence="3">histidine kinase</fullName>
        <ecNumber evidence="3">2.7.13.3</ecNumber>
    </recommendedName>
</protein>
<gene>
    <name evidence="14" type="ORF">SSOG_04225</name>
</gene>
<keyword evidence="5" id="KW-0808">Transferase</keyword>
<dbReference type="OrthoDB" id="9786919at2"/>
<dbReference type="PANTHER" id="PTHR45436">
    <property type="entry name" value="SENSOR HISTIDINE KINASE YKOH"/>
    <property type="match status" value="1"/>
</dbReference>
<evidence type="ECO:0000313" key="15">
    <source>
        <dbReference type="Proteomes" id="UP000003963"/>
    </source>
</evidence>